<dbReference type="Proteomes" id="UP001235939">
    <property type="component" value="Chromosome 02"/>
</dbReference>
<protein>
    <submittedName>
        <fullName evidence="1">Uncharacterized protein</fullName>
    </submittedName>
</protein>
<evidence type="ECO:0000313" key="2">
    <source>
        <dbReference type="Proteomes" id="UP001235939"/>
    </source>
</evidence>
<organism evidence="1 2">
    <name type="scientific">Cordylochernes scorpioides</name>
    <dbReference type="NCBI Taxonomy" id="51811"/>
    <lineage>
        <taxon>Eukaryota</taxon>
        <taxon>Metazoa</taxon>
        <taxon>Ecdysozoa</taxon>
        <taxon>Arthropoda</taxon>
        <taxon>Chelicerata</taxon>
        <taxon>Arachnida</taxon>
        <taxon>Pseudoscorpiones</taxon>
        <taxon>Cheliferoidea</taxon>
        <taxon>Chernetidae</taxon>
        <taxon>Cordylochernes</taxon>
    </lineage>
</organism>
<accession>A0ABY6K537</accession>
<keyword evidence="2" id="KW-1185">Reference proteome</keyword>
<name>A0ABY6K537_9ARAC</name>
<reference evidence="1 2" key="1">
    <citation type="submission" date="2022-01" db="EMBL/GenBank/DDBJ databases">
        <title>A chromosomal length assembly of Cordylochernes scorpioides.</title>
        <authorList>
            <person name="Zeh D."/>
            <person name="Zeh J."/>
        </authorList>
    </citation>
    <scope>NUCLEOTIDE SEQUENCE [LARGE SCALE GENOMIC DNA]</scope>
    <source>
        <strain evidence="1">IN4F17</strain>
        <tissue evidence="1">Whole Body</tissue>
    </source>
</reference>
<dbReference type="EMBL" id="CP092864">
    <property type="protein sequence ID" value="UYV63638.1"/>
    <property type="molecule type" value="Genomic_DNA"/>
</dbReference>
<evidence type="ECO:0000313" key="1">
    <source>
        <dbReference type="EMBL" id="UYV63638.1"/>
    </source>
</evidence>
<gene>
    <name evidence="1" type="ORF">LAZ67_2005123</name>
</gene>
<sequence>MIVSILMSLFYLKTHLSNIRICIYGNLNQQPHTVYITCNKIAMFMIIKTGKKSSMQISYSFFFLISTQSYQGIQFVELVDGVCWGCVSSSFLSPLNHIKSLLMVSAGDASFFFLISIQSYQSIKLVELVDGIKLVELVDGVCRGCVFLFLISTESYQGIKLVELVDGVCRGCVFFFLSPLNHIRVSIDRGHCDCCDRDVWRHLGFFIGHDNNNTRCMEKSEALHWTQQQQYSIHTQDRGHCDCCDRNVWRHLKLYIGHDNNNNTVHTPKIEDIATAVIEMYGDI</sequence>
<proteinExistence type="predicted"/>